<feature type="region of interest" description="Disordered" evidence="13">
    <location>
        <begin position="1895"/>
        <end position="1965"/>
    </location>
</feature>
<dbReference type="CDD" id="cd01752">
    <property type="entry name" value="PLAT_polycystin"/>
    <property type="match status" value="1"/>
</dbReference>
<feature type="region of interest" description="Disordered" evidence="13">
    <location>
        <begin position="2329"/>
        <end position="2349"/>
    </location>
</feature>
<evidence type="ECO:0000256" key="12">
    <source>
        <dbReference type="PROSITE-ProRule" id="PRU00152"/>
    </source>
</evidence>
<dbReference type="Gene3D" id="1.10.287.70">
    <property type="match status" value="1"/>
</dbReference>
<evidence type="ECO:0000259" key="16">
    <source>
        <dbReference type="PROSITE" id="PS50095"/>
    </source>
</evidence>
<evidence type="ECO:0000259" key="15">
    <source>
        <dbReference type="PROSITE" id="PS50093"/>
    </source>
</evidence>
<dbReference type="PRINTS" id="PR00500">
    <property type="entry name" value="POLYCYSTIN1"/>
</dbReference>
<dbReference type="Pfam" id="PF01477">
    <property type="entry name" value="PLAT"/>
    <property type="match status" value="1"/>
</dbReference>
<dbReference type="Pfam" id="PF00801">
    <property type="entry name" value="PKD"/>
    <property type="match status" value="3"/>
</dbReference>
<feature type="non-terminal residue" evidence="18">
    <location>
        <position position="1"/>
    </location>
</feature>
<dbReference type="PANTHER" id="PTHR10877">
    <property type="entry name" value="POLYCYSTIN FAMILY MEMBER"/>
    <property type="match status" value="1"/>
</dbReference>
<feature type="transmembrane region" description="Helical" evidence="14">
    <location>
        <begin position="3056"/>
        <end position="3077"/>
    </location>
</feature>
<dbReference type="InterPro" id="IPR022409">
    <property type="entry name" value="PKD/Chitinase_dom"/>
</dbReference>
<sequence>LSALFNITANILRTGQSFNLTVSDTCNYDYTVNFGDSSPEQSLDNPQKIISHTYSRSGSYDVEVKSKSSSSSSSLCGNATKSIVVKDAIQNMTTSLNSTICKIGDFVDISVQVIPPQDQVIIFWRLNKTQNWTVSPIECSMPGKKDVYVMAENAISVLTSECFEILSVVDFNFTFNPQIGATNQTVEITKTSLTGIPAESNFTFLWDFSDGEVLNCPNETVKKYFSTSNPEPGHSVTLAVYNQAGHSAKVQRYIKIYDLVREPIYVNYPNTAQAVNAPLEFAVAPHVGDGVLYMWNFGDNSTVNTTSRNITHSYASIGTYCLVLVAKNDFSEAIISFKISVSEAIEGFGFVKNITPVETGYPTNIGIEIRNGSKVNISVSFGDGSEPVWIVNIDNIMDIFVISVWHNYTTSDHFNVTITAQNALHTLTASTTAEVQDPVTILSIQKTYPTDCLEVNGTLNVLLAVNGTDRQYYYDFGDGTNLTSSVSIANHSYSTHDDYVLNLTAFNDVSSAINSTSVKVCKPEIPIVTLEVTTSPTNISDPVEFSMTMAEGSDFACFFDFGDNNFEFFAKECYNLTYFADGVNTEKAPFRNLVFKVSHNYSNVGRYDVYVNCSNRLSMANFSLFAIVQKPIEDLELPEIPPKILGKNFPVIWTMTNGTNVTFSLQIQGTPYIYSSFKTDIGDNPLVNVSLNGIFPVTLQAKNLVSEVNRSIILIVQDDVTNVTFNTFTTVSDFGSNIHGFGPDKNIFPCEHKVNFTATPDKGFNLTFWWKFDDGTEKNTTTSSTTYKFAEGEKEYWTNVTVFNLVSRVTKVFPVKTERSVMDLEITDNSPVKINSTTIFELSFLKYGTRTCITMNMGDGHGFVVIGGSHCQTNFPDHKYINHSSESELSITHRYIYKTVDDFRVKVVANNTVSREEKELKSVTLKLGCYYPNASIVGVGSNVSHAKKLKRSESVLINTQNEIDCEASKTTTFLWEVYKISKDPVTYQQQAEKAVNIKTNDQSYLKLAATSMEFGFYKLNFTIIMEGIAGVSGSAVAFIHVVATQDSLQASIGGGPKRRAKYGSTISLDARSSKDPDYADINQATPQYHWLCRNSSDPPFNTSGNISNIPLVPIPDLNTDYSNQNASENLGGCFGTGPGRLNLTGPLLQIDSRRGMAENSTYIITLVLYTHNPFFTKKAVFNQKLELVLGDPPEVRVGCTPLCPPKVNIDQKLQLKGTCVICFGTLSFVWKLFRHPPSSKIKDPTDTKEMKEFEVLNLDQITTTSITSLDLAVKPDNMARDTYYTALFRAIRPSGQYGEYFHTFLTNSPPENGTCTVTPKNGIAMNTSFTISCSDWADPDPPFTYEFAYLTDFQPSVFYVSKDSNASSILLPMGHESNDFKLTLRMRIIDHLGAATAVFHDLKVIVPPLDEKGLAHFISNDDGLLKEAIKTGDLQKVVEIASSLSSILNFMSRQDKAGRSQNETEAVAITEGKRKEFRKEIIKNVAKFEVSNVDQIKLVGSALDSLTQQPGEVDTQAGETVLSVVDQMTSVLASSPGENVVFAKVQEGVAAVISVIGNLAASSSLLAKYDANNTNENITGYAGNSTDEGIVSSKEIARNRTLKCFEARDTLANAVFGYLISGDDPAEINSLFLNLTLRKLLLEDLGGSGVSNSETSFVLPSLEEMNMTYGANGTEKYSSVGAQMSSSPENTLTWSNSSKYVKSFLVGLILRDENGNPLNTSSFTGDVDIYVPRNASQKPKQEEFHVIPLGDNQFIQYHTLDVNSANYSVHIQVIPLNSSNEMSVFLRYNERPNTDKFDYNWTIPNFSNCSFRNVSRNVSSSLNSTEGWLNTTKGSSDVNSAGNLNATNSTETEYHVEIDVVRDCVIDPYTVSISNSLVTKTGKYYIGIYYKKQDPETPTEPDVQATSPSPAAERNRRGLPLECSSRGTHGRMKRSCVIIPPPPPTPTTPSKIREGTKAPNVDFQGNTFNPNDTERYLLRVFSSNCLFWDEVNENWINTGCKASDFAVGEQTKPELIHCKCNHLTSFASDFLVAPNPIDFDKVFSADLSENFVVLLVVCLIFGLYILLVVIARRFDKKDLEKTGATAVSKGGEATFPYLISVRTGVRQNAGTTSSVFIVLSGDEWESPPMPLADHNRKVFQRGQENNFVVTLPRRLGNLNHIRIWHDNLGNNPSWYLSRVSVDDLRTEDRWYFICERWLAVEEGDGRVDRILPVASDKELTHFQHLFVSKTVRELGDGHLWFSVVTRPANSPFTRVQRISCCLSLLCLTMVTNAMFYQIGGSAESAMMIRIGTYEFDLKVLIIGVQASLIVFPVNLALVQIFRSVRPTKSKQQPDLDTTEGTEGRRDEGFSDISRCTSRESLSLDLQEVYSIEKDEQADSNSNKKKDEDDKTKKKEKGLPHGFVYVAWVLCFLSSVTSATFTVFYSLAWGPEIANKWLIAFVTSFSQSILVIQPFKVVLVALLFAMIIRKPMDSDDDVSQKKELKGSRDGRETGDDVVHDYDDDDDEQYGPPDEEFLKSAREQRLKEVRMSQIIKEVLTYFLFVIFLLLVAYGNRDPYAYLLRKNLHDTFVDLDETGVDLADASDVDLFFHWGRETLVPNLYPGVLYNNKSDKYTGFIDDRNNYLVGISRFRQARVQKDSCVVVDDFKPYFNDCLAEYSVLKEDKGDYDVGWAYLNKTHATTARRRRSIEEQFAFRDIGKETLAEYGDSSRVRLRRAVEPVYTSTSGRQQRKRKRPGNTVKTYFVLDSAVLPDGSIISCPTRWLYHDTLDLNGYPFWGHMSLYSGGGYPADLGYDYPTALTVIADLHSHNWVDTRTRAVFVEFTVYNANVNLFGIAFMFVEFLPTGGAFPRVHFVVSRLYSYVGPYSRFILACQIFLVLFMFYFMYREGKKMYKQRKGYFHGFFNWMEVLLIVCEFAMGILYLVRWLQVEENFLKLRYNPKDFVSFQYAGAADESLSLIMGLLVFLVTLRFMKLFRFNKRMSLLGSTIADFAKPLGSFLVTFMLVFLAYAILAFLSFSNNNDKFKNFLTTFETQTAIILGDFDYRNIERTNRLLGPFYFFTFMYFCVFYLLNMFVAIINDSFTDVKASNDKQMNEYEMVEFIMSKFRGNLGLNRNRIGSGGKSNAFPTSPPFKPSDYKHRDSEDSLSGCCMSMEFDTGKRILRTLATLNKNVDRLTMQLERCSDNDDAADNILLDMLDTMNDEQSLRRYTAMSERISLSSSFVTAVDA</sequence>
<feature type="transmembrane region" description="Helical" evidence="14">
    <location>
        <begin position="2994"/>
        <end position="3016"/>
    </location>
</feature>
<feature type="transmembrane region" description="Helical" evidence="14">
    <location>
        <begin position="2955"/>
        <end position="2974"/>
    </location>
</feature>
<feature type="transmembrane region" description="Helical" evidence="14">
    <location>
        <begin position="2299"/>
        <end position="2321"/>
    </location>
</feature>
<evidence type="ECO:0000256" key="7">
    <source>
        <dbReference type="ARBA" id="ARBA00022989"/>
    </source>
</evidence>
<keyword evidence="5 14" id="KW-0812">Transmembrane</keyword>
<feature type="compositionally biased region" description="Polar residues" evidence="13">
    <location>
        <begin position="2329"/>
        <end position="2340"/>
    </location>
</feature>
<dbReference type="InterPro" id="IPR051223">
    <property type="entry name" value="Polycystin"/>
</dbReference>
<keyword evidence="9 14" id="KW-0472">Membrane</keyword>
<evidence type="ECO:0000256" key="14">
    <source>
        <dbReference type="SAM" id="Phobius"/>
    </source>
</evidence>
<protein>
    <submittedName>
        <fullName evidence="18">Uncharacterized protein</fullName>
    </submittedName>
</protein>
<dbReference type="InterPro" id="IPR001024">
    <property type="entry name" value="PLAT/LH2_dom"/>
</dbReference>
<feature type="transmembrane region" description="Helical" evidence="14">
    <location>
        <begin position="2436"/>
        <end position="2463"/>
    </location>
</feature>
<proteinExistence type="inferred from homology"/>
<evidence type="ECO:0000259" key="17">
    <source>
        <dbReference type="PROSITE" id="PS51111"/>
    </source>
</evidence>
<dbReference type="Gene3D" id="2.60.60.20">
    <property type="entry name" value="PLAT/LH2 domain"/>
    <property type="match status" value="1"/>
</dbReference>
<evidence type="ECO:0000256" key="8">
    <source>
        <dbReference type="ARBA" id="ARBA00023069"/>
    </source>
</evidence>
<dbReference type="SMART" id="SM00308">
    <property type="entry name" value="LH2"/>
    <property type="match status" value="1"/>
</dbReference>
<evidence type="ECO:0000313" key="19">
    <source>
        <dbReference type="Proteomes" id="UP001159427"/>
    </source>
</evidence>
<evidence type="ECO:0000256" key="2">
    <source>
        <dbReference type="ARBA" id="ARBA00004651"/>
    </source>
</evidence>
<feature type="transmembrane region" description="Helical" evidence="14">
    <location>
        <begin position="2865"/>
        <end position="2885"/>
    </location>
</feature>
<comment type="caution">
    <text evidence="18">The sequence shown here is derived from an EMBL/GenBank/DDBJ whole genome shotgun (WGS) entry which is preliminary data.</text>
</comment>
<keyword evidence="4" id="KW-1003">Cell membrane</keyword>
<dbReference type="PROSITE" id="PS50093">
    <property type="entry name" value="PKD"/>
    <property type="match status" value="3"/>
</dbReference>
<dbReference type="InterPro" id="IPR013783">
    <property type="entry name" value="Ig-like_fold"/>
</dbReference>
<feature type="transmembrane region" description="Helical" evidence="14">
    <location>
        <begin position="2532"/>
        <end position="2552"/>
    </location>
</feature>
<dbReference type="Pfam" id="PF02010">
    <property type="entry name" value="REJ"/>
    <property type="match status" value="1"/>
</dbReference>
<evidence type="ECO:0000256" key="10">
    <source>
        <dbReference type="ARBA" id="ARBA00023180"/>
    </source>
</evidence>
<dbReference type="InterPro" id="IPR013122">
    <property type="entry name" value="PKD1_2_channel"/>
</dbReference>
<organism evidence="18 19">
    <name type="scientific">Porites evermanni</name>
    <dbReference type="NCBI Taxonomy" id="104178"/>
    <lineage>
        <taxon>Eukaryota</taxon>
        <taxon>Metazoa</taxon>
        <taxon>Cnidaria</taxon>
        <taxon>Anthozoa</taxon>
        <taxon>Hexacorallia</taxon>
        <taxon>Scleractinia</taxon>
        <taxon>Fungiina</taxon>
        <taxon>Poritidae</taxon>
        <taxon>Porites</taxon>
    </lineage>
</organism>
<dbReference type="InterPro" id="IPR042060">
    <property type="entry name" value="PLAT_polycystin1"/>
</dbReference>
<feature type="domain" description="PKD" evidence="15">
    <location>
        <begin position="466"/>
        <end position="520"/>
    </location>
</feature>
<dbReference type="PANTHER" id="PTHR10877:SF150">
    <property type="entry name" value="REJ DOMAIN-CONTAINING PROTEIN"/>
    <property type="match status" value="1"/>
</dbReference>
<evidence type="ECO:0000256" key="6">
    <source>
        <dbReference type="ARBA" id="ARBA00022729"/>
    </source>
</evidence>
<dbReference type="Pfam" id="PF20519">
    <property type="entry name" value="Polycystin_dom"/>
    <property type="match status" value="2"/>
</dbReference>
<gene>
    <name evidence="18" type="ORF">PEVE_00027208</name>
</gene>
<dbReference type="SMART" id="SM00089">
    <property type="entry name" value="PKD"/>
    <property type="match status" value="8"/>
</dbReference>
<dbReference type="SMART" id="SM00303">
    <property type="entry name" value="GPS"/>
    <property type="match status" value="1"/>
</dbReference>
<dbReference type="PROSITE" id="PS51111">
    <property type="entry name" value="REJ"/>
    <property type="match status" value="1"/>
</dbReference>
<keyword evidence="8" id="KW-0969">Cilium</keyword>
<keyword evidence="10" id="KW-0325">Glycoprotein</keyword>
<keyword evidence="6" id="KW-0732">Signal</keyword>
<dbReference type="Pfam" id="PF08016">
    <property type="entry name" value="PKD_channel"/>
    <property type="match status" value="1"/>
</dbReference>
<dbReference type="InterPro" id="IPR000601">
    <property type="entry name" value="PKD_dom"/>
</dbReference>
<feature type="domain" description="PLAT" evidence="16">
    <location>
        <begin position="2095"/>
        <end position="2212"/>
    </location>
</feature>
<dbReference type="SUPFAM" id="SSF49299">
    <property type="entry name" value="PKD domain"/>
    <property type="match status" value="6"/>
</dbReference>
<dbReference type="Proteomes" id="UP001159427">
    <property type="component" value="Unassembled WGS sequence"/>
</dbReference>
<dbReference type="InterPro" id="IPR035986">
    <property type="entry name" value="PKD_dom_sf"/>
</dbReference>
<dbReference type="InterPro" id="IPR046791">
    <property type="entry name" value="Polycystin_dom"/>
</dbReference>
<evidence type="ECO:0000256" key="9">
    <source>
        <dbReference type="ARBA" id="ARBA00023136"/>
    </source>
</evidence>
<dbReference type="InterPro" id="IPR036392">
    <property type="entry name" value="PLAT/LH2_dom_sf"/>
</dbReference>
<feature type="domain" description="PKD" evidence="15">
    <location>
        <begin position="288"/>
        <end position="348"/>
    </location>
</feature>
<feature type="compositionally biased region" description="Acidic residues" evidence="13">
    <location>
        <begin position="2500"/>
        <end position="2513"/>
    </location>
</feature>
<dbReference type="InterPro" id="IPR014010">
    <property type="entry name" value="REJ_dom"/>
</dbReference>
<dbReference type="Gene3D" id="2.60.40.10">
    <property type="entry name" value="Immunoglobulins"/>
    <property type="match status" value="4"/>
</dbReference>
<reference evidence="18 19" key="1">
    <citation type="submission" date="2022-05" db="EMBL/GenBank/DDBJ databases">
        <authorList>
            <consortium name="Genoscope - CEA"/>
            <person name="William W."/>
        </authorList>
    </citation>
    <scope>NUCLEOTIDE SEQUENCE [LARGE SCALE GENOMIC DNA]</scope>
</reference>
<name>A0ABN8MCM4_9CNID</name>
<evidence type="ECO:0000256" key="4">
    <source>
        <dbReference type="ARBA" id="ARBA00022475"/>
    </source>
</evidence>
<feature type="domain" description="REJ" evidence="17">
    <location>
        <begin position="929"/>
        <end position="1513"/>
    </location>
</feature>
<keyword evidence="19" id="KW-1185">Reference proteome</keyword>
<dbReference type="CDD" id="cd00146">
    <property type="entry name" value="PKD"/>
    <property type="match status" value="2"/>
</dbReference>
<accession>A0ABN8MCM4</accession>
<comment type="caution">
    <text evidence="12">Lacks conserved residue(s) required for the propagation of feature annotation.</text>
</comment>
<feature type="compositionally biased region" description="Basic and acidic residues" evidence="13">
    <location>
        <begin position="2475"/>
        <end position="2499"/>
    </location>
</feature>
<dbReference type="InterPro" id="IPR000434">
    <property type="entry name" value="PC1"/>
</dbReference>
<evidence type="ECO:0000256" key="11">
    <source>
        <dbReference type="ARBA" id="ARBA00023273"/>
    </source>
</evidence>
<dbReference type="Gene3D" id="2.60.220.50">
    <property type="match status" value="1"/>
</dbReference>
<evidence type="ECO:0000256" key="3">
    <source>
        <dbReference type="ARBA" id="ARBA00007200"/>
    </source>
</evidence>
<dbReference type="PROSITE" id="PS50095">
    <property type="entry name" value="PLAT"/>
    <property type="match status" value="1"/>
</dbReference>
<feature type="domain" description="PKD" evidence="15">
    <location>
        <begin position="30"/>
        <end position="74"/>
    </location>
</feature>
<feature type="transmembrane region" description="Helical" evidence="14">
    <location>
        <begin position="2051"/>
        <end position="2071"/>
    </location>
</feature>
<feature type="region of interest" description="Disordered" evidence="13">
    <location>
        <begin position="2374"/>
        <end position="2394"/>
    </location>
</feature>
<keyword evidence="7 14" id="KW-1133">Transmembrane helix</keyword>
<keyword evidence="11" id="KW-0966">Cell projection</keyword>
<evidence type="ECO:0000256" key="1">
    <source>
        <dbReference type="ARBA" id="ARBA00004138"/>
    </source>
</evidence>
<comment type="subcellular location">
    <subcellularLocation>
        <location evidence="2">Cell membrane</location>
        <topology evidence="2">Multi-pass membrane protein</topology>
    </subcellularLocation>
    <subcellularLocation>
        <location evidence="1">Cell projection</location>
        <location evidence="1">Cilium</location>
    </subcellularLocation>
</comment>
<dbReference type="InterPro" id="IPR046338">
    <property type="entry name" value="GAIN_dom_sf"/>
</dbReference>
<evidence type="ECO:0000313" key="18">
    <source>
        <dbReference type="EMBL" id="CAH3025797.1"/>
    </source>
</evidence>
<feature type="transmembrane region" description="Helical" evidence="14">
    <location>
        <begin position="2258"/>
        <end position="2279"/>
    </location>
</feature>
<feature type="transmembrane region" description="Helical" evidence="14">
    <location>
        <begin position="2402"/>
        <end position="2424"/>
    </location>
</feature>
<evidence type="ECO:0000256" key="5">
    <source>
        <dbReference type="ARBA" id="ARBA00022692"/>
    </source>
</evidence>
<dbReference type="InterPro" id="IPR002859">
    <property type="entry name" value="PKD/REJ-like"/>
</dbReference>
<dbReference type="InterPro" id="IPR000203">
    <property type="entry name" value="GPS"/>
</dbReference>
<comment type="similarity">
    <text evidence="3">Belongs to the polycystin family.</text>
</comment>
<feature type="transmembrane region" description="Helical" evidence="14">
    <location>
        <begin position="2897"/>
        <end position="2923"/>
    </location>
</feature>
<feature type="region of interest" description="Disordered" evidence="13">
    <location>
        <begin position="2475"/>
        <end position="2513"/>
    </location>
</feature>
<dbReference type="Pfam" id="PF01825">
    <property type="entry name" value="GPS"/>
    <property type="match status" value="1"/>
</dbReference>
<evidence type="ECO:0000256" key="13">
    <source>
        <dbReference type="SAM" id="MobiDB-lite"/>
    </source>
</evidence>
<dbReference type="SUPFAM" id="SSF49723">
    <property type="entry name" value="Lipase/lipooxygenase domain (PLAT/LH2 domain)"/>
    <property type="match status" value="1"/>
</dbReference>
<dbReference type="EMBL" id="CALNXI010000372">
    <property type="protein sequence ID" value="CAH3025797.1"/>
    <property type="molecule type" value="Genomic_DNA"/>
</dbReference>